<evidence type="ECO:0000259" key="1">
    <source>
        <dbReference type="Pfam" id="PF21834"/>
    </source>
</evidence>
<dbReference type="Pfam" id="PF21834">
    <property type="entry name" value="DUF6894"/>
    <property type="match status" value="1"/>
</dbReference>
<sequence>MRCYFHLVSATEHLLDTTGVEVASAHQAYSVALTVLQELRDEGDSDSWNGWFLDATDSTGHVMFSINLTTEAMALH</sequence>
<accession>A0A838BVL6</accession>
<protein>
    <recommendedName>
        <fullName evidence="1">DUF6894 domain-containing protein</fullName>
    </recommendedName>
</protein>
<evidence type="ECO:0000313" key="3">
    <source>
        <dbReference type="Proteomes" id="UP000572984"/>
    </source>
</evidence>
<dbReference type="RefSeq" id="WP_181054987.1">
    <property type="nucleotide sequence ID" value="NZ_JACDXJ010000005.1"/>
</dbReference>
<evidence type="ECO:0000313" key="2">
    <source>
        <dbReference type="EMBL" id="MBA1159398.1"/>
    </source>
</evidence>
<feature type="domain" description="DUF6894" evidence="1">
    <location>
        <begin position="2"/>
        <end position="69"/>
    </location>
</feature>
<keyword evidence="3" id="KW-1185">Reference proteome</keyword>
<gene>
    <name evidence="2" type="ORF">H0S73_25300</name>
</gene>
<proteinExistence type="predicted"/>
<reference evidence="2 3" key="1">
    <citation type="submission" date="2020-07" db="EMBL/GenBank/DDBJ databases">
        <title>Draft genome and description of Microvirga mediterraneensis Marseille-Q2068 sp. nov.</title>
        <authorList>
            <person name="Boxberger M."/>
        </authorList>
    </citation>
    <scope>NUCLEOTIDE SEQUENCE [LARGE SCALE GENOMIC DNA]</scope>
    <source>
        <strain evidence="2 3">Marseille-Q2068</strain>
    </source>
</reference>
<dbReference type="InterPro" id="IPR054189">
    <property type="entry name" value="DUF6894"/>
</dbReference>
<organism evidence="2 3">
    <name type="scientific">Microvirga mediterraneensis</name>
    <dbReference type="NCBI Taxonomy" id="2754695"/>
    <lineage>
        <taxon>Bacteria</taxon>
        <taxon>Pseudomonadati</taxon>
        <taxon>Pseudomonadota</taxon>
        <taxon>Alphaproteobacteria</taxon>
        <taxon>Hyphomicrobiales</taxon>
        <taxon>Methylobacteriaceae</taxon>
        <taxon>Microvirga</taxon>
    </lineage>
</organism>
<comment type="caution">
    <text evidence="2">The sequence shown here is derived from an EMBL/GenBank/DDBJ whole genome shotgun (WGS) entry which is preliminary data.</text>
</comment>
<name>A0A838BVL6_9HYPH</name>
<dbReference type="EMBL" id="JACDXJ010000005">
    <property type="protein sequence ID" value="MBA1159398.1"/>
    <property type="molecule type" value="Genomic_DNA"/>
</dbReference>
<dbReference type="Proteomes" id="UP000572984">
    <property type="component" value="Unassembled WGS sequence"/>
</dbReference>
<dbReference type="AlphaFoldDB" id="A0A838BVL6"/>